<evidence type="ECO:0000256" key="1">
    <source>
        <dbReference type="SAM" id="MobiDB-lite"/>
    </source>
</evidence>
<protein>
    <recommendedName>
        <fullName evidence="4">ESX secretion-associated protein EspG</fullName>
    </recommendedName>
</protein>
<dbReference type="Proteomes" id="UP001500621">
    <property type="component" value="Unassembled WGS sequence"/>
</dbReference>
<dbReference type="EMBL" id="BAABIM010000002">
    <property type="protein sequence ID" value="GAA4685929.1"/>
    <property type="molecule type" value="Genomic_DNA"/>
</dbReference>
<evidence type="ECO:0008006" key="4">
    <source>
        <dbReference type="Google" id="ProtNLM"/>
    </source>
</evidence>
<accession>A0ABP8WAV5</accession>
<evidence type="ECO:0000313" key="3">
    <source>
        <dbReference type="Proteomes" id="UP001500621"/>
    </source>
</evidence>
<name>A0ABP8WAV5_9ACTN</name>
<organism evidence="2 3">
    <name type="scientific">Nocardioides nanhaiensis</name>
    <dbReference type="NCBI Taxonomy" id="1476871"/>
    <lineage>
        <taxon>Bacteria</taxon>
        <taxon>Bacillati</taxon>
        <taxon>Actinomycetota</taxon>
        <taxon>Actinomycetes</taxon>
        <taxon>Propionibacteriales</taxon>
        <taxon>Nocardioidaceae</taxon>
        <taxon>Nocardioides</taxon>
    </lineage>
</organism>
<evidence type="ECO:0000313" key="2">
    <source>
        <dbReference type="EMBL" id="GAA4685929.1"/>
    </source>
</evidence>
<keyword evidence="3" id="KW-1185">Reference proteome</keyword>
<feature type="region of interest" description="Disordered" evidence="1">
    <location>
        <begin position="1"/>
        <end position="20"/>
    </location>
</feature>
<sequence>MPTIDLSTPPPPPAGRLEGLPRRASLTLPELRLAAELAGGAPLPFDLQEVDPGTSPIEARLGATRGTAEDRAYRTALEALHDPAATLARRGLLTDGRLEEQLAGAVGLLATPRIALDLDVVAGGVQAKSWQRHSEGAVATLSTADGIVFELAWFPVAHWAGELARVPVLPEDLALSASAVPARLVLPYELLDAATEATRESRPDLLPVLLAQHPEAISTDGDPATALGEAEALQVLAALSHEAHGRLRALVAQVGPRGTTVAGVVSWTLLADGWHALRARDDGPALVVEIEAVTAEQLGRELAPVLTQVLGEGVAA</sequence>
<proteinExistence type="predicted"/>
<reference evidence="3" key="1">
    <citation type="journal article" date="2019" name="Int. J. Syst. Evol. Microbiol.">
        <title>The Global Catalogue of Microorganisms (GCM) 10K type strain sequencing project: providing services to taxonomists for standard genome sequencing and annotation.</title>
        <authorList>
            <consortium name="The Broad Institute Genomics Platform"/>
            <consortium name="The Broad Institute Genome Sequencing Center for Infectious Disease"/>
            <person name="Wu L."/>
            <person name="Ma J."/>
        </authorList>
    </citation>
    <scope>NUCLEOTIDE SEQUENCE [LARGE SCALE GENOMIC DNA]</scope>
    <source>
        <strain evidence="3">JCM 18127</strain>
    </source>
</reference>
<comment type="caution">
    <text evidence="2">The sequence shown here is derived from an EMBL/GenBank/DDBJ whole genome shotgun (WGS) entry which is preliminary data.</text>
</comment>
<gene>
    <name evidence="2" type="ORF">GCM10023226_24580</name>
</gene>
<dbReference type="RefSeq" id="WP_345266177.1">
    <property type="nucleotide sequence ID" value="NZ_BAABIM010000002.1"/>
</dbReference>